<dbReference type="PANTHER" id="PTHR10696">
    <property type="entry name" value="GAMMA-BUTYROBETAINE HYDROXYLASE-RELATED"/>
    <property type="match status" value="1"/>
</dbReference>
<evidence type="ECO:0000259" key="8">
    <source>
        <dbReference type="Pfam" id="PF02668"/>
    </source>
</evidence>
<keyword evidence="4" id="KW-0560">Oxidoreductase</keyword>
<dbReference type="KEGG" id="bwh:A9C19_04265"/>
<dbReference type="InterPro" id="IPR003819">
    <property type="entry name" value="TauD/TfdA-like"/>
</dbReference>
<keyword evidence="6" id="KW-0045">Antibiotic biosynthesis</keyword>
<evidence type="ECO:0000256" key="1">
    <source>
        <dbReference type="ARBA" id="ARBA00001954"/>
    </source>
</evidence>
<feature type="binding site" evidence="7">
    <location>
        <position position="150"/>
    </location>
    <ligand>
        <name>Fe cation</name>
        <dbReference type="ChEBI" id="CHEBI:24875"/>
    </ligand>
</feature>
<evidence type="ECO:0000256" key="7">
    <source>
        <dbReference type="PIRSR" id="PIRSR019543-2"/>
    </source>
</evidence>
<evidence type="ECO:0000256" key="4">
    <source>
        <dbReference type="ARBA" id="ARBA00023002"/>
    </source>
</evidence>
<comment type="cofactor">
    <cofactor evidence="1">
        <name>Fe(2+)</name>
        <dbReference type="ChEBI" id="CHEBI:29033"/>
    </cofactor>
</comment>
<feature type="binding site" evidence="7">
    <location>
        <position position="281"/>
    </location>
    <ligand>
        <name>Fe cation</name>
        <dbReference type="ChEBI" id="CHEBI:24875"/>
    </ligand>
</feature>
<sequence length="331" mass="37492">MPVLKNSHIYVLTDQEKEELNQLIQSIKLDLNQIDHYTLNQLEKESYKLPEKVIDHLISFKREKNQHGTILFRNLPTDKELPNTPDDGSAPKNKMENVSELLLYLFMLHLGEPIGYADEKNGQIIHDICPIKGKETNIENSGSQVFFTYHTEDAIHPHKPDYLSLVCLRSDHEQKAKTETASIVQALELIPGYAIELLRKPLYRLSPPSSFNSPELSIQTSVLSGNIIQPNLCIHGSLMEGVNEEAQWALEELKKALAEVSSGVVLTPGDLIIIDNHLAAHARTAFTPKYDGKDRWLQRMFVVVDFNKSGASRSIRSHVCMPLKIELELKK</sequence>
<dbReference type="InterPro" id="IPR042098">
    <property type="entry name" value="TauD-like_sf"/>
</dbReference>
<proteinExistence type="inferred from homology"/>
<dbReference type="GO" id="GO:0005506">
    <property type="term" value="F:iron ion binding"/>
    <property type="evidence" value="ECO:0007669"/>
    <property type="project" value="InterPro"/>
</dbReference>
<dbReference type="OrthoDB" id="480112at2"/>
<feature type="binding site" evidence="7">
    <location>
        <position position="152"/>
    </location>
    <ligand>
        <name>Fe cation</name>
        <dbReference type="ChEBI" id="CHEBI:24875"/>
    </ligand>
</feature>
<dbReference type="InterPro" id="IPR050411">
    <property type="entry name" value="AlphaKG_dependent_hydroxylases"/>
</dbReference>
<name>A0A1L3MX99_9BACI</name>
<evidence type="ECO:0000256" key="6">
    <source>
        <dbReference type="ARBA" id="ARBA00023194"/>
    </source>
</evidence>
<dbReference type="GO" id="GO:0016491">
    <property type="term" value="F:oxidoreductase activity"/>
    <property type="evidence" value="ECO:0007669"/>
    <property type="project" value="UniProtKB-KW"/>
</dbReference>
<feature type="domain" description="TauD/TfdA-like" evidence="8">
    <location>
        <begin position="65"/>
        <end position="300"/>
    </location>
</feature>
<dbReference type="GO" id="GO:0017000">
    <property type="term" value="P:antibiotic biosynthetic process"/>
    <property type="evidence" value="ECO:0007669"/>
    <property type="project" value="UniProtKB-KW"/>
</dbReference>
<dbReference type="Pfam" id="PF02668">
    <property type="entry name" value="TauD"/>
    <property type="match status" value="1"/>
</dbReference>
<reference evidence="9 10" key="1">
    <citation type="journal article" date="2016" name="Sci. Rep.">
        <title>Complete genome sequence and transcriptomic analysis of a novel marine strain Bacillus weihaiensis reveals the mechanism of brown algae degradation.</title>
        <authorList>
            <person name="Zhu Y."/>
            <person name="Chen P."/>
            <person name="Bao Y."/>
            <person name="Men Y."/>
            <person name="Zeng Y."/>
            <person name="Yang J."/>
            <person name="Sun J."/>
            <person name="Sun Y."/>
        </authorList>
    </citation>
    <scope>NUCLEOTIDE SEQUENCE [LARGE SCALE GENOMIC DNA]</scope>
    <source>
        <strain evidence="9 10">Alg07</strain>
    </source>
</reference>
<dbReference type="PANTHER" id="PTHR10696:SF56">
    <property type="entry name" value="TAUD_TFDA-LIKE DOMAIN-CONTAINING PROTEIN"/>
    <property type="match status" value="1"/>
</dbReference>
<dbReference type="Proteomes" id="UP000181936">
    <property type="component" value="Chromosome"/>
</dbReference>
<gene>
    <name evidence="9" type="ORF">A9C19_04265</name>
</gene>
<keyword evidence="3 7" id="KW-0479">Metal-binding</keyword>
<organism evidence="9 10">
    <name type="scientific">Bacillus weihaiensis</name>
    <dbReference type="NCBI Taxonomy" id="1547283"/>
    <lineage>
        <taxon>Bacteria</taxon>
        <taxon>Bacillati</taxon>
        <taxon>Bacillota</taxon>
        <taxon>Bacilli</taxon>
        <taxon>Bacillales</taxon>
        <taxon>Bacillaceae</taxon>
        <taxon>Bacillus</taxon>
    </lineage>
</organism>
<accession>A0A1L3MX99</accession>
<dbReference type="AlphaFoldDB" id="A0A1L3MX99"/>
<evidence type="ECO:0000256" key="3">
    <source>
        <dbReference type="ARBA" id="ARBA00022723"/>
    </source>
</evidence>
<dbReference type="Gene3D" id="3.60.130.10">
    <property type="entry name" value="Clavaminate synthase-like"/>
    <property type="match status" value="1"/>
</dbReference>
<comment type="similarity">
    <text evidence="2">Belongs to the clavaminate synthase family.</text>
</comment>
<evidence type="ECO:0000256" key="5">
    <source>
        <dbReference type="ARBA" id="ARBA00023004"/>
    </source>
</evidence>
<dbReference type="SUPFAM" id="SSF51197">
    <property type="entry name" value="Clavaminate synthase-like"/>
    <property type="match status" value="1"/>
</dbReference>
<protein>
    <recommendedName>
        <fullName evidence="8">TauD/TfdA-like domain-containing protein</fullName>
    </recommendedName>
</protein>
<dbReference type="EMBL" id="CP016020">
    <property type="protein sequence ID" value="APH06956.1"/>
    <property type="molecule type" value="Genomic_DNA"/>
</dbReference>
<keyword evidence="5 7" id="KW-0408">Iron</keyword>
<evidence type="ECO:0000313" key="9">
    <source>
        <dbReference type="EMBL" id="APH06956.1"/>
    </source>
</evidence>
<dbReference type="PIRSF" id="PIRSF019543">
    <property type="entry name" value="Clavaminate_syn"/>
    <property type="match status" value="1"/>
</dbReference>
<evidence type="ECO:0000313" key="10">
    <source>
        <dbReference type="Proteomes" id="UP000181936"/>
    </source>
</evidence>
<keyword evidence="10" id="KW-1185">Reference proteome</keyword>
<evidence type="ECO:0000256" key="2">
    <source>
        <dbReference type="ARBA" id="ARBA00008425"/>
    </source>
</evidence>
<dbReference type="STRING" id="1547283.A9C19_04265"/>
<dbReference type="InterPro" id="IPR014503">
    <property type="entry name" value="Clavaminate_syn-like"/>
</dbReference>